<feature type="domain" description="Serine aminopeptidase S33" evidence="1">
    <location>
        <begin position="40"/>
        <end position="170"/>
    </location>
</feature>
<accession>A0ABY9RQJ9</accession>
<dbReference type="EMBL" id="CP133762">
    <property type="protein sequence ID" value="WMX44207.1"/>
    <property type="molecule type" value="Genomic_DNA"/>
</dbReference>
<evidence type="ECO:0000313" key="2">
    <source>
        <dbReference type="EMBL" id="WMX44207.1"/>
    </source>
</evidence>
<dbReference type="PANTHER" id="PTHR43798:SF33">
    <property type="entry name" value="HYDROLASE, PUTATIVE (AFU_ORTHOLOGUE AFUA_2G14860)-RELATED"/>
    <property type="match status" value="1"/>
</dbReference>
<proteinExistence type="predicted"/>
<sequence length="301" mass="31802">MTAPDVLTDELVVPYADAAGGGEGRIVARVTRPAAGRVGAVLLLWPALGVSASYYAPLADELARRGVATVAADLRGQGASRPRCGRGTRHGYQDFAAHDWPKLVRSVRELFPRGTPVHLLGHSIGGQVSLLYVARPEADVDGLVLVASGTVHHRSFPGARRFGVLFGTQLAALVSRVLGYYPGHRLGFGGRQAGRVMRDWARIGRTGRFEPTGADLDYEAAFAKVRLPVLAVSVAGDALAPPSAVDALCGRLAGCAVTRVHHTPASASHHGHTRWARDAEGVARHLIAWLNQLSAPPGAVR</sequence>
<gene>
    <name evidence="2" type="ORF">RGF97_04115</name>
</gene>
<organism evidence="2 3">
    <name type="scientific">Streptomyces roseicoloratus</name>
    <dbReference type="NCBI Taxonomy" id="2508722"/>
    <lineage>
        <taxon>Bacteria</taxon>
        <taxon>Bacillati</taxon>
        <taxon>Actinomycetota</taxon>
        <taxon>Actinomycetes</taxon>
        <taxon>Kitasatosporales</taxon>
        <taxon>Streptomycetaceae</taxon>
        <taxon>Streptomyces</taxon>
    </lineage>
</organism>
<dbReference type="RefSeq" id="WP_309547903.1">
    <property type="nucleotide sequence ID" value="NZ_CP133762.1"/>
</dbReference>
<keyword evidence="2" id="KW-0378">Hydrolase</keyword>
<dbReference type="InterPro" id="IPR017208">
    <property type="entry name" value="UCP037442_abhydr"/>
</dbReference>
<dbReference type="InterPro" id="IPR029058">
    <property type="entry name" value="AB_hydrolase_fold"/>
</dbReference>
<dbReference type="PANTHER" id="PTHR43798">
    <property type="entry name" value="MONOACYLGLYCEROL LIPASE"/>
    <property type="match status" value="1"/>
</dbReference>
<dbReference type="Pfam" id="PF12146">
    <property type="entry name" value="Hydrolase_4"/>
    <property type="match status" value="1"/>
</dbReference>
<protein>
    <submittedName>
        <fullName evidence="2">Alpha/beta fold hydrolase</fullName>
    </submittedName>
</protein>
<dbReference type="InterPro" id="IPR050266">
    <property type="entry name" value="AB_hydrolase_sf"/>
</dbReference>
<dbReference type="PIRSF" id="PIRSF037442">
    <property type="entry name" value="UCP037442_abhydr"/>
    <property type="match status" value="1"/>
</dbReference>
<reference evidence="2 3" key="1">
    <citation type="submission" date="2023-09" db="EMBL/GenBank/DDBJ databases">
        <title>Complete genome of Streptomyces roseicoloratus T14.</title>
        <authorList>
            <person name="Bashizi T."/>
            <person name="Kim M.-J."/>
            <person name="Lee G."/>
            <person name="Tagele S.B."/>
            <person name="Shin J.-H."/>
        </authorList>
    </citation>
    <scope>NUCLEOTIDE SEQUENCE [LARGE SCALE GENOMIC DNA]</scope>
    <source>
        <strain evidence="2 3">T14</strain>
    </source>
</reference>
<keyword evidence="3" id="KW-1185">Reference proteome</keyword>
<evidence type="ECO:0000313" key="3">
    <source>
        <dbReference type="Proteomes" id="UP001250858"/>
    </source>
</evidence>
<evidence type="ECO:0000259" key="1">
    <source>
        <dbReference type="Pfam" id="PF12146"/>
    </source>
</evidence>
<dbReference type="GO" id="GO:0016787">
    <property type="term" value="F:hydrolase activity"/>
    <property type="evidence" value="ECO:0007669"/>
    <property type="project" value="UniProtKB-KW"/>
</dbReference>
<dbReference type="SUPFAM" id="SSF53474">
    <property type="entry name" value="alpha/beta-Hydrolases"/>
    <property type="match status" value="1"/>
</dbReference>
<dbReference type="Gene3D" id="3.40.50.1820">
    <property type="entry name" value="alpha/beta hydrolase"/>
    <property type="match status" value="1"/>
</dbReference>
<dbReference type="InterPro" id="IPR022742">
    <property type="entry name" value="Hydrolase_4"/>
</dbReference>
<name>A0ABY9RQJ9_9ACTN</name>
<dbReference type="Proteomes" id="UP001250858">
    <property type="component" value="Chromosome"/>
</dbReference>